<organism evidence="1 2">
    <name type="scientific">Pistacia atlantica</name>
    <dbReference type="NCBI Taxonomy" id="434234"/>
    <lineage>
        <taxon>Eukaryota</taxon>
        <taxon>Viridiplantae</taxon>
        <taxon>Streptophyta</taxon>
        <taxon>Embryophyta</taxon>
        <taxon>Tracheophyta</taxon>
        <taxon>Spermatophyta</taxon>
        <taxon>Magnoliopsida</taxon>
        <taxon>eudicotyledons</taxon>
        <taxon>Gunneridae</taxon>
        <taxon>Pentapetalae</taxon>
        <taxon>rosids</taxon>
        <taxon>malvids</taxon>
        <taxon>Sapindales</taxon>
        <taxon>Anacardiaceae</taxon>
        <taxon>Pistacia</taxon>
    </lineage>
</organism>
<evidence type="ECO:0000313" key="1">
    <source>
        <dbReference type="EMBL" id="KAJ0111424.1"/>
    </source>
</evidence>
<sequence>MRLVEETDQI</sequence>
<comment type="caution">
    <text evidence="1">The sequence shown here is derived from an EMBL/GenBank/DDBJ whole genome shotgun (WGS) entry which is preliminary data.</text>
</comment>
<evidence type="ECO:0000313" key="2">
    <source>
        <dbReference type="Proteomes" id="UP001164250"/>
    </source>
</evidence>
<name>A0ACC1C713_9ROSI</name>
<dbReference type="EMBL" id="CM047897">
    <property type="protein sequence ID" value="KAJ0111424.1"/>
    <property type="molecule type" value="Genomic_DNA"/>
</dbReference>
<keyword evidence="2" id="KW-1185">Reference proteome</keyword>
<proteinExistence type="predicted"/>
<reference evidence="2" key="1">
    <citation type="journal article" date="2023" name="G3 (Bethesda)">
        <title>Genome assembly and association tests identify interacting loci associated with vigor, precocity, and sex in interspecific pistachio rootstocks.</title>
        <authorList>
            <person name="Palmer W."/>
            <person name="Jacygrad E."/>
            <person name="Sagayaradj S."/>
            <person name="Cavanaugh K."/>
            <person name="Han R."/>
            <person name="Bertier L."/>
            <person name="Beede B."/>
            <person name="Kafkas S."/>
            <person name="Golino D."/>
            <person name="Preece J."/>
            <person name="Michelmore R."/>
        </authorList>
    </citation>
    <scope>NUCLEOTIDE SEQUENCE [LARGE SCALE GENOMIC DNA]</scope>
</reference>
<accession>A0ACC1C713</accession>
<protein>
    <submittedName>
        <fullName evidence="1">Uncharacterized protein</fullName>
    </submittedName>
</protein>
<gene>
    <name evidence="1" type="ORF">Patl1_02892</name>
</gene>
<dbReference type="Proteomes" id="UP001164250">
    <property type="component" value="Chromosome 1"/>
</dbReference>